<accession>A0AAN6N5M2</accession>
<sequence>MAPRLQSGTLVPAELYSLQICCGAAREAAYQATSAGGGSGGGGDDDGGGDKEKGLGKKLVEGMFSGWKPSTSLNADLKTTFSEKWVNTVGGP</sequence>
<gene>
    <name evidence="2" type="ORF">QBC46DRAFT_355704</name>
</gene>
<dbReference type="AlphaFoldDB" id="A0AAN6N5M2"/>
<name>A0AAN6N5M2_9PEZI</name>
<evidence type="ECO:0000313" key="2">
    <source>
        <dbReference type="EMBL" id="KAK3938668.1"/>
    </source>
</evidence>
<protein>
    <submittedName>
        <fullName evidence="2">Uncharacterized protein</fullName>
    </submittedName>
</protein>
<proteinExistence type="predicted"/>
<evidence type="ECO:0000313" key="3">
    <source>
        <dbReference type="Proteomes" id="UP001303473"/>
    </source>
</evidence>
<evidence type="ECO:0000256" key="1">
    <source>
        <dbReference type="SAM" id="MobiDB-lite"/>
    </source>
</evidence>
<reference evidence="3" key="1">
    <citation type="journal article" date="2023" name="Mol. Phylogenet. Evol.">
        <title>Genome-scale phylogeny and comparative genomics of the fungal order Sordariales.</title>
        <authorList>
            <person name="Hensen N."/>
            <person name="Bonometti L."/>
            <person name="Westerberg I."/>
            <person name="Brannstrom I.O."/>
            <person name="Guillou S."/>
            <person name="Cros-Aarteil S."/>
            <person name="Calhoun S."/>
            <person name="Haridas S."/>
            <person name="Kuo A."/>
            <person name="Mondo S."/>
            <person name="Pangilinan J."/>
            <person name="Riley R."/>
            <person name="LaButti K."/>
            <person name="Andreopoulos B."/>
            <person name="Lipzen A."/>
            <person name="Chen C."/>
            <person name="Yan M."/>
            <person name="Daum C."/>
            <person name="Ng V."/>
            <person name="Clum A."/>
            <person name="Steindorff A."/>
            <person name="Ohm R.A."/>
            <person name="Martin F."/>
            <person name="Silar P."/>
            <person name="Natvig D.O."/>
            <person name="Lalanne C."/>
            <person name="Gautier V."/>
            <person name="Ament-Velasquez S.L."/>
            <person name="Kruys A."/>
            <person name="Hutchinson M.I."/>
            <person name="Powell A.J."/>
            <person name="Barry K."/>
            <person name="Miller A.N."/>
            <person name="Grigoriev I.V."/>
            <person name="Debuchy R."/>
            <person name="Gladieux P."/>
            <person name="Hiltunen Thoren M."/>
            <person name="Johannesson H."/>
        </authorList>
    </citation>
    <scope>NUCLEOTIDE SEQUENCE [LARGE SCALE GENOMIC DNA]</scope>
    <source>
        <strain evidence="3">CBS 340.73</strain>
    </source>
</reference>
<organism evidence="2 3">
    <name type="scientific">Diplogelasinospora grovesii</name>
    <dbReference type="NCBI Taxonomy" id="303347"/>
    <lineage>
        <taxon>Eukaryota</taxon>
        <taxon>Fungi</taxon>
        <taxon>Dikarya</taxon>
        <taxon>Ascomycota</taxon>
        <taxon>Pezizomycotina</taxon>
        <taxon>Sordariomycetes</taxon>
        <taxon>Sordariomycetidae</taxon>
        <taxon>Sordariales</taxon>
        <taxon>Diplogelasinosporaceae</taxon>
        <taxon>Diplogelasinospora</taxon>
    </lineage>
</organism>
<keyword evidence="3" id="KW-1185">Reference proteome</keyword>
<feature type="region of interest" description="Disordered" evidence="1">
    <location>
        <begin position="32"/>
        <end position="55"/>
    </location>
</feature>
<dbReference type="Proteomes" id="UP001303473">
    <property type="component" value="Unassembled WGS sequence"/>
</dbReference>
<comment type="caution">
    <text evidence="2">The sequence shown here is derived from an EMBL/GenBank/DDBJ whole genome shotgun (WGS) entry which is preliminary data.</text>
</comment>
<dbReference type="EMBL" id="MU853825">
    <property type="protein sequence ID" value="KAK3938668.1"/>
    <property type="molecule type" value="Genomic_DNA"/>
</dbReference>